<dbReference type="AlphaFoldDB" id="A0A1C7N411"/>
<dbReference type="EMBL" id="LUGH01000602">
    <property type="protein sequence ID" value="OBZ83801.1"/>
    <property type="molecule type" value="Genomic_DNA"/>
</dbReference>
<evidence type="ECO:0000313" key="16">
    <source>
        <dbReference type="EMBL" id="OBZ83801.1"/>
    </source>
</evidence>
<feature type="active site" description="Proton donor" evidence="11">
    <location>
        <position position="154"/>
    </location>
</feature>
<evidence type="ECO:0000256" key="4">
    <source>
        <dbReference type="ARBA" id="ARBA00022729"/>
    </source>
</evidence>
<evidence type="ECO:0000256" key="1">
    <source>
        <dbReference type="ARBA" id="ARBA00001913"/>
    </source>
</evidence>
<gene>
    <name evidence="16" type="primary">MNS2_0</name>
    <name evidence="16" type="ORF">A0J61_08153</name>
</gene>
<sequence length="554" mass="63525">MRLVHSSLIAAGLTGMLVFVKLFYFVFNSQLLFFGGHKQTDSKLEELSRQEVRRRLGGLPEAHLLSPKEKQAYIKDAFLFSWQGYRNYSWGFDENRPASNSPRNTRNGWGATIVDALDTLYIMGLDQELKEAQDYVASIDWGKVSKDEPVQLFETVIRYVGGLLSSYDLTTESLFLEKAVELVDRLLPAFDTPTGIPYQYVNFTSGEPIKSATACLAEVGTIQLEFTRLSELTGNWTYHYLGQHVYDTFSESYKETAGLFPHLVNVSTGKPIGNHITWGGMGDSFYEYLIKQLVVSRGQDDIKKDMVTQIITGLQERLLVNSSFDSRASFLAVLDNNQTNLQMDELACFAPGTLLLAAYSLPKEFKTLEGVASRLMHGCYSAWDLTVTGLAPEIFSWDPSRIKSNLRQSNEAEKKRPAVYPVHPSYILRPETLESLYYFYVLTKDEVYQDMAWDIFNSIYTYCRSRSGYSGVRRVDMIKQTWDDREESFFFAETLKYLYLIFDDPENPRFPFDKWVFNTEAHPLRITHIVPPPEQTVRNSEHMQPGMKKQVFIE</sequence>
<feature type="active site" description="Proton donor" evidence="11">
    <location>
        <position position="393"/>
    </location>
</feature>
<dbReference type="InterPro" id="IPR036026">
    <property type="entry name" value="Seven-hairpin_glycosidases"/>
</dbReference>
<dbReference type="OrthoDB" id="8118055at2759"/>
<dbReference type="Pfam" id="PF01532">
    <property type="entry name" value="Glyco_hydro_47"/>
    <property type="match status" value="1"/>
</dbReference>
<protein>
    <recommendedName>
        <fullName evidence="14">alpha-1,2-Mannosidase</fullName>
        <ecNumber evidence="14">3.2.1.-</ecNumber>
    </recommendedName>
</protein>
<feature type="active site" evidence="11">
    <location>
        <position position="431"/>
    </location>
</feature>
<evidence type="ECO:0000256" key="7">
    <source>
        <dbReference type="ARBA" id="ARBA00023180"/>
    </source>
</evidence>
<dbReference type="GO" id="GO:0005783">
    <property type="term" value="C:endoplasmic reticulum"/>
    <property type="evidence" value="ECO:0007669"/>
    <property type="project" value="TreeGrafter"/>
</dbReference>
<comment type="caution">
    <text evidence="16">The sequence shown here is derived from an EMBL/GenBank/DDBJ whole genome shotgun (WGS) entry which is preliminary data.</text>
</comment>
<evidence type="ECO:0000313" key="17">
    <source>
        <dbReference type="Proteomes" id="UP000093000"/>
    </source>
</evidence>
<dbReference type="InterPro" id="IPR012341">
    <property type="entry name" value="6hp_glycosidase-like_sf"/>
</dbReference>
<evidence type="ECO:0000256" key="14">
    <source>
        <dbReference type="RuleBase" id="RU361193"/>
    </source>
</evidence>
<keyword evidence="4" id="KW-0732">Signal</keyword>
<keyword evidence="5 14" id="KW-0378">Hydrolase</keyword>
<keyword evidence="6 13" id="KW-1015">Disulfide bond</keyword>
<dbReference type="EC" id="3.2.1.-" evidence="14"/>
<comment type="cofactor">
    <cofactor evidence="1 12">
        <name>Ca(2+)</name>
        <dbReference type="ChEBI" id="CHEBI:29108"/>
    </cofactor>
</comment>
<evidence type="ECO:0000256" key="3">
    <source>
        <dbReference type="ARBA" id="ARBA00007658"/>
    </source>
</evidence>
<comment type="catalytic activity">
    <reaction evidence="10">
        <text>N(4)-(alpha-D-Man-(1-&gt;2)-alpha-D-Man-(1-&gt;2)-alpha-D-Man-(1-&gt;3)-[alpha-D-Man-(1-&gt;2)-alpha-D-Man-(1-&gt;3)-[alpha-D-Man-(1-&gt;2)-alpha-D-Man-(1-&gt;6)]-alpha-D-Man-(1-&gt;6)]-beta-D-Man-(1-&gt;4)-beta-D-GlcNAc-(1-&gt;4)-beta-D-GlcNAc)-L-asparaginyl-[protein] (N-glucan mannose isomer 9A1,2,3B1,2,3) + 4 H2O = N(4)-(alpha-D-Man-(1-&gt;3)-[alpha-D-Man-(1-&gt;3)-[alpha-D-Man-(1-&gt;6)]-alpha-D-Man-(1-&gt;6)]-beta-D-Man-(1-&gt;4)-beta-D-GlcNAc-(1-&gt;4)-beta-D-GlcNAc)-L-asparaginyl-[protein] (N-glucan mannose isomer 5A1,2) + 4 beta-D-mannose</text>
        <dbReference type="Rhea" id="RHEA:56008"/>
        <dbReference type="Rhea" id="RHEA-COMP:14356"/>
        <dbReference type="Rhea" id="RHEA-COMP:14367"/>
        <dbReference type="ChEBI" id="CHEBI:15377"/>
        <dbReference type="ChEBI" id="CHEBI:28563"/>
        <dbReference type="ChEBI" id="CHEBI:59087"/>
        <dbReference type="ChEBI" id="CHEBI:139493"/>
        <dbReference type="EC" id="3.2.1.113"/>
    </reaction>
</comment>
<keyword evidence="15" id="KW-1133">Transmembrane helix</keyword>
<evidence type="ECO:0000256" key="11">
    <source>
        <dbReference type="PIRSR" id="PIRSR601382-1"/>
    </source>
</evidence>
<keyword evidence="15" id="KW-0812">Transmembrane</keyword>
<dbReference type="GO" id="GO:0005509">
    <property type="term" value="F:calcium ion binding"/>
    <property type="evidence" value="ECO:0007669"/>
    <property type="project" value="InterPro"/>
</dbReference>
<keyword evidence="8 14" id="KW-0326">Glycosidase</keyword>
<dbReference type="InParanoid" id="A0A1C7N411"/>
<evidence type="ECO:0000256" key="13">
    <source>
        <dbReference type="PIRSR" id="PIRSR601382-3"/>
    </source>
</evidence>
<evidence type="ECO:0000256" key="10">
    <source>
        <dbReference type="ARBA" id="ARBA00048605"/>
    </source>
</evidence>
<dbReference type="Gene3D" id="1.50.10.10">
    <property type="match status" value="1"/>
</dbReference>
<comment type="pathway">
    <text evidence="2">Protein modification; protein glycosylation.</text>
</comment>
<keyword evidence="17" id="KW-1185">Reference proteome</keyword>
<dbReference type="GO" id="GO:0016020">
    <property type="term" value="C:membrane"/>
    <property type="evidence" value="ECO:0007669"/>
    <property type="project" value="InterPro"/>
</dbReference>
<comment type="catalytic activity">
    <reaction evidence="9">
        <text>N(4)-(alpha-D-Man-(1-&gt;2)-alpha-D-Man-(1-&gt;2)-alpha-D-Man-(1-&gt;3)-[alpha-D-Man-(1-&gt;3)-[alpha-D-Man-(1-&gt;2)-alpha-D-Man-(1-&gt;6)]-alpha-D-Man-(1-&gt;6)]-beta-D-Man-(1-&gt;4)-beta-D-GlcNAc-(1-&gt;4)-beta-D-GlcNAc)-L-asparaginyl-[protein] (N-glucan mannose isomer 8A1,2,3B1,3) + 3 H2O = N(4)-(alpha-D-Man-(1-&gt;3)-[alpha-D-Man-(1-&gt;3)-[alpha-D-Man-(1-&gt;6)]-alpha-D-Man-(1-&gt;6)]-beta-D-Man-(1-&gt;4)-beta-D-GlcNAc-(1-&gt;4)-beta-D-GlcNAc)-L-asparaginyl-[protein] (N-glucan mannose isomer 5A1,2) + 3 beta-D-mannose</text>
        <dbReference type="Rhea" id="RHEA:56028"/>
        <dbReference type="Rhea" id="RHEA-COMP:14358"/>
        <dbReference type="Rhea" id="RHEA-COMP:14367"/>
        <dbReference type="ChEBI" id="CHEBI:15377"/>
        <dbReference type="ChEBI" id="CHEBI:28563"/>
        <dbReference type="ChEBI" id="CHEBI:59087"/>
        <dbReference type="ChEBI" id="CHEBI:60628"/>
        <dbReference type="EC" id="3.2.1.113"/>
    </reaction>
</comment>
<feature type="transmembrane region" description="Helical" evidence="15">
    <location>
        <begin position="7"/>
        <end position="27"/>
    </location>
</feature>
<accession>A0A1C7N411</accession>
<evidence type="ECO:0000256" key="2">
    <source>
        <dbReference type="ARBA" id="ARBA00004922"/>
    </source>
</evidence>
<keyword evidence="7" id="KW-0325">Glycoprotein</keyword>
<evidence type="ECO:0000256" key="9">
    <source>
        <dbReference type="ARBA" id="ARBA00047669"/>
    </source>
</evidence>
<dbReference type="InterPro" id="IPR001382">
    <property type="entry name" value="Glyco_hydro_47"/>
</dbReference>
<comment type="similarity">
    <text evidence="3 14">Belongs to the glycosyl hydrolase 47 family.</text>
</comment>
<dbReference type="PANTHER" id="PTHR11742">
    <property type="entry name" value="MANNOSYL-OLIGOSACCHARIDE ALPHA-1,2-MANNOSIDASE-RELATED"/>
    <property type="match status" value="1"/>
</dbReference>
<evidence type="ECO:0000256" key="5">
    <source>
        <dbReference type="ARBA" id="ARBA00022801"/>
    </source>
</evidence>
<evidence type="ECO:0000256" key="6">
    <source>
        <dbReference type="ARBA" id="ARBA00023157"/>
    </source>
</evidence>
<keyword evidence="12" id="KW-0106">Calcium</keyword>
<organism evidence="16 17">
    <name type="scientific">Choanephora cucurbitarum</name>
    <dbReference type="NCBI Taxonomy" id="101091"/>
    <lineage>
        <taxon>Eukaryota</taxon>
        <taxon>Fungi</taxon>
        <taxon>Fungi incertae sedis</taxon>
        <taxon>Mucoromycota</taxon>
        <taxon>Mucoromycotina</taxon>
        <taxon>Mucoromycetes</taxon>
        <taxon>Mucorales</taxon>
        <taxon>Mucorineae</taxon>
        <taxon>Choanephoraceae</taxon>
        <taxon>Choanephoroideae</taxon>
        <taxon>Choanephora</taxon>
    </lineage>
</organism>
<reference evidence="16 17" key="1">
    <citation type="submission" date="2016-03" db="EMBL/GenBank/DDBJ databases">
        <title>Choanephora cucurbitarum.</title>
        <authorList>
            <person name="Min B."/>
            <person name="Park H."/>
            <person name="Park J.-H."/>
            <person name="Shin H.-D."/>
            <person name="Choi I.-G."/>
        </authorList>
    </citation>
    <scope>NUCLEOTIDE SEQUENCE [LARGE SCALE GENOMIC DNA]</scope>
    <source>
        <strain evidence="16 17">KUS-F28377</strain>
    </source>
</reference>
<evidence type="ECO:0000256" key="15">
    <source>
        <dbReference type="SAM" id="Phobius"/>
    </source>
</evidence>
<dbReference type="Proteomes" id="UP000093000">
    <property type="component" value="Unassembled WGS sequence"/>
</dbReference>
<keyword evidence="12" id="KW-0479">Metal-binding</keyword>
<proteinExistence type="inferred from homology"/>
<feature type="binding site" evidence="12">
    <location>
        <position position="519"/>
    </location>
    <ligand>
        <name>Ca(2+)</name>
        <dbReference type="ChEBI" id="CHEBI:29108"/>
    </ligand>
</feature>
<dbReference type="InterPro" id="IPR050749">
    <property type="entry name" value="Glycosyl_Hydrolase_47"/>
</dbReference>
<dbReference type="GO" id="GO:0005975">
    <property type="term" value="P:carbohydrate metabolic process"/>
    <property type="evidence" value="ECO:0007669"/>
    <property type="project" value="InterPro"/>
</dbReference>
<dbReference type="SUPFAM" id="SSF48225">
    <property type="entry name" value="Seven-hairpin glycosidases"/>
    <property type="match status" value="1"/>
</dbReference>
<dbReference type="STRING" id="101091.A0A1C7N411"/>
<evidence type="ECO:0000256" key="12">
    <source>
        <dbReference type="PIRSR" id="PIRSR601382-2"/>
    </source>
</evidence>
<evidence type="ECO:0000256" key="8">
    <source>
        <dbReference type="ARBA" id="ARBA00023295"/>
    </source>
</evidence>
<dbReference type="PANTHER" id="PTHR11742:SF101">
    <property type="entry name" value="MANNOSYL-OLIGOSACCHARIDE ALPHA-1,2-MANNOSIDASE 1B"/>
    <property type="match status" value="1"/>
</dbReference>
<feature type="disulfide bond" evidence="13">
    <location>
        <begin position="348"/>
        <end position="379"/>
    </location>
</feature>
<dbReference type="GO" id="GO:0004571">
    <property type="term" value="F:mannosyl-oligosaccharide 1,2-alpha-mannosidase activity"/>
    <property type="evidence" value="ECO:0007669"/>
    <property type="project" value="UniProtKB-EC"/>
</dbReference>
<dbReference type="GO" id="GO:0036503">
    <property type="term" value="P:ERAD pathway"/>
    <property type="evidence" value="ECO:0007669"/>
    <property type="project" value="UniProtKB-ARBA"/>
</dbReference>
<feature type="active site" evidence="11">
    <location>
        <position position="283"/>
    </location>
</feature>
<name>A0A1C7N411_9FUNG</name>
<keyword evidence="15" id="KW-0472">Membrane</keyword>
<dbReference type="PRINTS" id="PR00747">
    <property type="entry name" value="GLYHDRLASE47"/>
</dbReference>